<comment type="caution">
    <text evidence="10">The sequence shown here is derived from an EMBL/GenBank/DDBJ whole genome shotgun (WGS) entry which is preliminary data.</text>
</comment>
<keyword evidence="4 6" id="KW-0274">FAD</keyword>
<dbReference type="FunFam" id="1.20.140.10:FF:000011">
    <property type="entry name" value="Medium-chain specific acyl-CoA dehydrogenase, mitochondrial"/>
    <property type="match status" value="1"/>
</dbReference>
<dbReference type="SUPFAM" id="SSF56645">
    <property type="entry name" value="Acyl-CoA dehydrogenase NM domain-like"/>
    <property type="match status" value="1"/>
</dbReference>
<dbReference type="InterPro" id="IPR009075">
    <property type="entry name" value="AcylCo_DH/oxidase_C"/>
</dbReference>
<dbReference type="InterPro" id="IPR006091">
    <property type="entry name" value="Acyl-CoA_Oxase/DH_mid-dom"/>
</dbReference>
<name>A0AAW9SUL2_9RHOB</name>
<gene>
    <name evidence="10" type="ORF">ABFB10_20680</name>
</gene>
<feature type="domain" description="Acyl-CoA oxidase/dehydrogenase middle" evidence="8">
    <location>
        <begin position="122"/>
        <end position="219"/>
    </location>
</feature>
<reference evidence="10 11" key="1">
    <citation type="submission" date="2024-05" db="EMBL/GenBank/DDBJ databases">
        <title>Genome sequence of Ponticoccus litoralis KCCM 90028.</title>
        <authorList>
            <person name="Kim J.M."/>
            <person name="Lee J.K."/>
            <person name="Choi B.J."/>
            <person name="Bayburt H."/>
            <person name="Baek J.H."/>
            <person name="Jeon C.O."/>
        </authorList>
    </citation>
    <scope>NUCLEOTIDE SEQUENCE [LARGE SCALE GENOMIC DNA]</scope>
    <source>
        <strain evidence="10 11">KCCM 90028</strain>
    </source>
</reference>
<proteinExistence type="inferred from homology"/>
<keyword evidence="11" id="KW-1185">Reference proteome</keyword>
<evidence type="ECO:0000256" key="3">
    <source>
        <dbReference type="ARBA" id="ARBA00022630"/>
    </source>
</evidence>
<evidence type="ECO:0000313" key="10">
    <source>
        <dbReference type="EMBL" id="MEN9063030.1"/>
    </source>
</evidence>
<dbReference type="InterPro" id="IPR013786">
    <property type="entry name" value="AcylCoA_DH/ox_N"/>
</dbReference>
<evidence type="ECO:0000259" key="7">
    <source>
        <dbReference type="Pfam" id="PF00441"/>
    </source>
</evidence>
<dbReference type="InterPro" id="IPR037069">
    <property type="entry name" value="AcylCoA_DH/ox_N_sf"/>
</dbReference>
<dbReference type="InterPro" id="IPR046373">
    <property type="entry name" value="Acyl-CoA_Oxase/DH_mid-dom_sf"/>
</dbReference>
<protein>
    <submittedName>
        <fullName evidence="10">Acyl-CoA dehydrogenase family protein</fullName>
    </submittedName>
</protein>
<dbReference type="AlphaFoldDB" id="A0AAW9SUL2"/>
<dbReference type="Pfam" id="PF02770">
    <property type="entry name" value="Acyl-CoA_dh_M"/>
    <property type="match status" value="1"/>
</dbReference>
<dbReference type="Gene3D" id="2.40.110.10">
    <property type="entry name" value="Butyryl-CoA Dehydrogenase, subunit A, domain 2"/>
    <property type="match status" value="1"/>
</dbReference>
<evidence type="ECO:0000259" key="9">
    <source>
        <dbReference type="Pfam" id="PF02771"/>
    </source>
</evidence>
<evidence type="ECO:0000256" key="2">
    <source>
        <dbReference type="ARBA" id="ARBA00009347"/>
    </source>
</evidence>
<organism evidence="10 11">
    <name type="scientific">Ponticoccus litoralis</name>
    <dbReference type="NCBI Taxonomy" id="422297"/>
    <lineage>
        <taxon>Bacteria</taxon>
        <taxon>Pseudomonadati</taxon>
        <taxon>Pseudomonadota</taxon>
        <taxon>Alphaproteobacteria</taxon>
        <taxon>Rhodobacterales</taxon>
        <taxon>Roseobacteraceae</taxon>
        <taxon>Ponticoccus</taxon>
    </lineage>
</organism>
<evidence type="ECO:0000259" key="8">
    <source>
        <dbReference type="Pfam" id="PF02770"/>
    </source>
</evidence>
<dbReference type="GO" id="GO:0003995">
    <property type="term" value="F:acyl-CoA dehydrogenase activity"/>
    <property type="evidence" value="ECO:0007669"/>
    <property type="project" value="TreeGrafter"/>
</dbReference>
<accession>A0AAW9SUL2</accession>
<evidence type="ECO:0000313" key="11">
    <source>
        <dbReference type="Proteomes" id="UP001428774"/>
    </source>
</evidence>
<dbReference type="EMBL" id="JBDNCH010000004">
    <property type="protein sequence ID" value="MEN9063030.1"/>
    <property type="molecule type" value="Genomic_DNA"/>
</dbReference>
<keyword evidence="5 6" id="KW-0560">Oxidoreductase</keyword>
<feature type="domain" description="Acyl-CoA dehydrogenase/oxidase C-terminal" evidence="7">
    <location>
        <begin position="234"/>
        <end position="380"/>
    </location>
</feature>
<dbReference type="Pfam" id="PF00441">
    <property type="entry name" value="Acyl-CoA_dh_1"/>
    <property type="match status" value="1"/>
</dbReference>
<evidence type="ECO:0000256" key="4">
    <source>
        <dbReference type="ARBA" id="ARBA00022827"/>
    </source>
</evidence>
<dbReference type="PANTHER" id="PTHR43884">
    <property type="entry name" value="ACYL-COA DEHYDROGENASE"/>
    <property type="match status" value="1"/>
</dbReference>
<dbReference type="RefSeq" id="WP_347168139.1">
    <property type="nucleotide sequence ID" value="NZ_JBDNCH010000004.1"/>
</dbReference>
<evidence type="ECO:0000256" key="6">
    <source>
        <dbReference type="RuleBase" id="RU362125"/>
    </source>
</evidence>
<dbReference type="PIRSF" id="PIRSF016578">
    <property type="entry name" value="HsaA"/>
    <property type="match status" value="1"/>
</dbReference>
<comment type="cofactor">
    <cofactor evidence="1 6">
        <name>FAD</name>
        <dbReference type="ChEBI" id="CHEBI:57692"/>
    </cofactor>
</comment>
<evidence type="ECO:0000256" key="1">
    <source>
        <dbReference type="ARBA" id="ARBA00001974"/>
    </source>
</evidence>
<dbReference type="Gene3D" id="1.20.140.10">
    <property type="entry name" value="Butyryl-CoA Dehydrogenase, subunit A, domain 3"/>
    <property type="match status" value="1"/>
</dbReference>
<dbReference type="GO" id="GO:0050660">
    <property type="term" value="F:flavin adenine dinucleotide binding"/>
    <property type="evidence" value="ECO:0007669"/>
    <property type="project" value="InterPro"/>
</dbReference>
<comment type="similarity">
    <text evidence="2 6">Belongs to the acyl-CoA dehydrogenase family.</text>
</comment>
<feature type="domain" description="Acyl-CoA dehydrogenase/oxidase N-terminal" evidence="9">
    <location>
        <begin position="7"/>
        <end position="117"/>
    </location>
</feature>
<dbReference type="InterPro" id="IPR036250">
    <property type="entry name" value="AcylCo_DH-like_C"/>
</dbReference>
<dbReference type="PANTHER" id="PTHR43884:SF12">
    <property type="entry name" value="ISOVALERYL-COA DEHYDROGENASE, MITOCHONDRIAL-RELATED"/>
    <property type="match status" value="1"/>
</dbReference>
<dbReference type="Pfam" id="PF02771">
    <property type="entry name" value="Acyl-CoA_dh_N"/>
    <property type="match status" value="1"/>
</dbReference>
<dbReference type="InterPro" id="IPR009100">
    <property type="entry name" value="AcylCoA_DH/oxidase_NM_dom_sf"/>
</dbReference>
<dbReference type="SUPFAM" id="SSF47203">
    <property type="entry name" value="Acyl-CoA dehydrogenase C-terminal domain-like"/>
    <property type="match status" value="1"/>
</dbReference>
<sequence length="393" mass="43143">MMDHRFTDEEREIIRTVDRFAMERIRPNVAQYEASGTFPQELVAEMAELGIFGLLVPEEHGGLGLRLSVFAAVFERLARAWTTIAAYANSHATVVHALATYGTDAQKETYLPGLATGAHRGALCLTEPGCGSDLQAIRGTLHPRGDDYSLTASKTYVTNGARATLLLTLVRHPEPGENGKPRFSLALVDKALDGIEITSTFHKMAYDLVDTVQIEMDNVPLRRDCILGGSEGLGFRHLMESLEVGRIAIAISAVGLAANALAEAQRFAGERRTFGVTIDQHQAVQLRLADMATKLVAARLLTYEAAREKEEGKRADMIGAMAKLYASEMGLEIAQDAVRIHGGGGYIKDYAVERLYREALLYTIGEGTNDINRIVIARRMTGDYERDYLDLPQ</sequence>
<keyword evidence="3 6" id="KW-0285">Flavoprotein</keyword>
<dbReference type="Gene3D" id="1.10.540.10">
    <property type="entry name" value="Acyl-CoA dehydrogenase/oxidase, N-terminal domain"/>
    <property type="match status" value="1"/>
</dbReference>
<dbReference type="Proteomes" id="UP001428774">
    <property type="component" value="Unassembled WGS sequence"/>
</dbReference>
<evidence type="ECO:0000256" key="5">
    <source>
        <dbReference type="ARBA" id="ARBA00023002"/>
    </source>
</evidence>